<feature type="signal peptide" evidence="1">
    <location>
        <begin position="1"/>
        <end position="22"/>
    </location>
</feature>
<gene>
    <name evidence="2" type="ORF">H6H04_15610</name>
</gene>
<reference evidence="2 3" key="1">
    <citation type="submission" date="2020-08" db="EMBL/GenBank/DDBJ databases">
        <title>Winogradskyella ouciana sp. nov., isolated from the hadal seawater of the Mariana Trench.</title>
        <authorList>
            <person name="He X."/>
        </authorList>
    </citation>
    <scope>NUCLEOTIDE SEQUENCE [LARGE SCALE GENOMIC DNA]</scope>
    <source>
        <strain evidence="2 3">KCTC 22026</strain>
    </source>
</reference>
<evidence type="ECO:0000313" key="3">
    <source>
        <dbReference type="Proteomes" id="UP000607435"/>
    </source>
</evidence>
<proteinExistence type="predicted"/>
<keyword evidence="3" id="KW-1185">Reference proteome</keyword>
<protein>
    <recommendedName>
        <fullName evidence="4">Adhesin domain-containing protein</fullName>
    </recommendedName>
</protein>
<organism evidence="2 3">
    <name type="scientific">Winogradskyella echinorum</name>
    <dbReference type="NCBI Taxonomy" id="538189"/>
    <lineage>
        <taxon>Bacteria</taxon>
        <taxon>Pseudomonadati</taxon>
        <taxon>Bacteroidota</taxon>
        <taxon>Flavobacteriia</taxon>
        <taxon>Flavobacteriales</taxon>
        <taxon>Flavobacteriaceae</taxon>
        <taxon>Winogradskyella</taxon>
    </lineage>
</organism>
<keyword evidence="1" id="KW-0732">Signal</keyword>
<name>A0ABR6Y4Z7_9FLAO</name>
<evidence type="ECO:0008006" key="4">
    <source>
        <dbReference type="Google" id="ProtNLM"/>
    </source>
</evidence>
<dbReference type="EMBL" id="JACOME010000006">
    <property type="protein sequence ID" value="MBC3847823.1"/>
    <property type="molecule type" value="Genomic_DNA"/>
</dbReference>
<feature type="chain" id="PRO_5045681924" description="Adhesin domain-containing protein" evidence="1">
    <location>
        <begin position="23"/>
        <end position="362"/>
    </location>
</feature>
<dbReference type="RefSeq" id="WP_186846923.1">
    <property type="nucleotide sequence ID" value="NZ_JACOME010000006.1"/>
</dbReference>
<dbReference type="Proteomes" id="UP000607435">
    <property type="component" value="Unassembled WGS sequence"/>
</dbReference>
<evidence type="ECO:0000256" key="1">
    <source>
        <dbReference type="SAM" id="SignalP"/>
    </source>
</evidence>
<evidence type="ECO:0000313" key="2">
    <source>
        <dbReference type="EMBL" id="MBC3847823.1"/>
    </source>
</evidence>
<comment type="caution">
    <text evidence="2">The sequence shown here is derived from an EMBL/GenBank/DDBJ whole genome shotgun (WGS) entry which is preliminary data.</text>
</comment>
<accession>A0ABR6Y4Z7</accession>
<sequence length="362" mass="40871">MNLKIQFRLALLLLLMPFIVLASTEIETAKTTKERTIKKSFNVSSNATLKVNNSFGNINIITWNENRIEFDITIKVTGNNADKVQDRLDRIDVDFSSSNSLVYAVTEIGKNEKNWWNWGKKASLKMEINYVIKMPMTNNVDLSNKFGSITLDKLKGSSKIRCDHGKITTKELLSNNNVINFNHTKNSYFEYIKEGKISANHSGYTIAKTEQIDIKANHTSSTLEYAEHVDYNCNFGSIKVDNVNNLEGKGNHLTIRVGTIFKDLEINANHGSLKINRIAAKANSIIINSQFTSSTIGFDAAFNFNFDLDFQHGSLRDSEGFNFINKETNHTTKNYKGYYGTKDSGNMVKINSKHGSVSFKKQ</sequence>